<gene>
    <name evidence="2" type="ORF">IEO21_04738</name>
</gene>
<feature type="compositionally biased region" description="Low complexity" evidence="1">
    <location>
        <begin position="95"/>
        <end position="104"/>
    </location>
</feature>
<dbReference type="Pfam" id="PF04882">
    <property type="entry name" value="Peroxin-3"/>
    <property type="match status" value="1"/>
</dbReference>
<reference evidence="2" key="2">
    <citation type="journal article" name="Front. Microbiol.">
        <title>Degradative Capacity of Two Strains of Rhodonia placenta: From Phenotype to Genotype.</title>
        <authorList>
            <person name="Kolle M."/>
            <person name="Horta M.A.C."/>
            <person name="Nowrousian M."/>
            <person name="Ohm R.A."/>
            <person name="Benz J.P."/>
            <person name="Pilgard A."/>
        </authorList>
    </citation>
    <scope>NUCLEOTIDE SEQUENCE</scope>
    <source>
        <strain evidence="2">FPRL280</strain>
    </source>
</reference>
<dbReference type="GO" id="GO:0030674">
    <property type="term" value="F:protein-macromolecule adaptor activity"/>
    <property type="evidence" value="ECO:0007669"/>
    <property type="project" value="TreeGrafter"/>
</dbReference>
<dbReference type="PANTHER" id="PTHR28080:SF1">
    <property type="entry name" value="PEROXISOMAL BIOGENESIS FACTOR 3"/>
    <property type="match status" value="1"/>
</dbReference>
<dbReference type="InterPro" id="IPR006966">
    <property type="entry name" value="Peroxin-3"/>
</dbReference>
<evidence type="ECO:0000313" key="3">
    <source>
        <dbReference type="Proteomes" id="UP000639403"/>
    </source>
</evidence>
<evidence type="ECO:0000256" key="1">
    <source>
        <dbReference type="SAM" id="MobiDB-lite"/>
    </source>
</evidence>
<dbReference type="PANTHER" id="PTHR28080">
    <property type="entry name" value="PEROXISOMAL BIOGENESIS FACTOR 3"/>
    <property type="match status" value="1"/>
</dbReference>
<sequence length="534" mass="59690">MFYGLVNYFHERRPRLRRMAGYLGGAYLLGSYVLERFEDVRTQVTQDRLAKDNLRKRFEQNQQDISYTIMALLPTLGKHVLEGMDVEGVTAELQSMSKPSRSPKPASPPETSLASSVELTSPVVADELSENGSVSIISSVHENGTSMHTPDSSMSWVDQLSMQSSQEPGAIAAAASTSESPAGVESLKLNGSLSESMLSTSSTSSKLENGHGNSPPESISSETMSTITRSKAELWKEVKILTFTRTLTALYSITLLSLFTPIQLSLLGRSKYIQSVKQMERDERIREQLHYASADFSHLWSSGDLPSADELDERESLSEETEHKFLTLSWWILHVGWKDVGERVRRGVEDVFEEVSLKSKFTINDLFRLVSDVRRRVEYEVTFEGHERRINFLSALLPPTTETLQHVLTQGGIPPHIAGAPDLQFHALLEEARTHILSASGQRVLEVCLDEATETLFSALQRQVFNSGAARYGVDTDDVEQPRERLAAMLPGLARWCHRAFDTLPNELVDGLGNLRDMEAFSAIVFSSYDDHFR</sequence>
<name>A0A8H7P3B6_9APHY</name>
<feature type="compositionally biased region" description="Low complexity" evidence="1">
    <location>
        <begin position="194"/>
        <end position="205"/>
    </location>
</feature>
<feature type="region of interest" description="Disordered" evidence="1">
    <location>
        <begin position="194"/>
        <end position="223"/>
    </location>
</feature>
<feature type="compositionally biased region" description="Low complexity" evidence="1">
    <location>
        <begin position="214"/>
        <end position="223"/>
    </location>
</feature>
<dbReference type="Proteomes" id="UP000639403">
    <property type="component" value="Unassembled WGS sequence"/>
</dbReference>
<protein>
    <recommendedName>
        <fullName evidence="4">Peroxin-3</fullName>
    </recommendedName>
</protein>
<dbReference type="GO" id="GO:0045046">
    <property type="term" value="P:protein import into peroxisome membrane"/>
    <property type="evidence" value="ECO:0007669"/>
    <property type="project" value="TreeGrafter"/>
</dbReference>
<reference evidence="2" key="1">
    <citation type="submission" date="2020-11" db="EMBL/GenBank/DDBJ databases">
        <authorList>
            <person name="Koelle M."/>
            <person name="Horta M.A.C."/>
            <person name="Nowrousian M."/>
            <person name="Ohm R.A."/>
            <person name="Benz P."/>
            <person name="Pilgard A."/>
        </authorList>
    </citation>
    <scope>NUCLEOTIDE SEQUENCE</scope>
    <source>
        <strain evidence="2">FPRL280</strain>
    </source>
</reference>
<dbReference type="AlphaFoldDB" id="A0A8H7P3B6"/>
<dbReference type="GO" id="GO:0005778">
    <property type="term" value="C:peroxisomal membrane"/>
    <property type="evidence" value="ECO:0007669"/>
    <property type="project" value="InterPro"/>
</dbReference>
<dbReference type="EMBL" id="JADOXO010000074">
    <property type="protein sequence ID" value="KAF9815221.1"/>
    <property type="molecule type" value="Genomic_DNA"/>
</dbReference>
<evidence type="ECO:0008006" key="4">
    <source>
        <dbReference type="Google" id="ProtNLM"/>
    </source>
</evidence>
<proteinExistence type="predicted"/>
<evidence type="ECO:0000313" key="2">
    <source>
        <dbReference type="EMBL" id="KAF9815221.1"/>
    </source>
</evidence>
<feature type="region of interest" description="Disordered" evidence="1">
    <location>
        <begin position="92"/>
        <end position="116"/>
    </location>
</feature>
<accession>A0A8H7P3B6</accession>
<comment type="caution">
    <text evidence="2">The sequence shown here is derived from an EMBL/GenBank/DDBJ whole genome shotgun (WGS) entry which is preliminary data.</text>
</comment>
<organism evidence="2 3">
    <name type="scientific">Rhodonia placenta</name>
    <dbReference type="NCBI Taxonomy" id="104341"/>
    <lineage>
        <taxon>Eukaryota</taxon>
        <taxon>Fungi</taxon>
        <taxon>Dikarya</taxon>
        <taxon>Basidiomycota</taxon>
        <taxon>Agaricomycotina</taxon>
        <taxon>Agaricomycetes</taxon>
        <taxon>Polyporales</taxon>
        <taxon>Adustoporiaceae</taxon>
        <taxon>Rhodonia</taxon>
    </lineage>
</organism>